<dbReference type="EMBL" id="DVJI01000001">
    <property type="protein sequence ID" value="HIS70363.1"/>
    <property type="molecule type" value="Genomic_DNA"/>
</dbReference>
<evidence type="ECO:0000313" key="2">
    <source>
        <dbReference type="EMBL" id="HIS70818.1"/>
    </source>
</evidence>
<dbReference type="EMBL" id="DVJI01000010">
    <property type="protein sequence ID" value="HIS70818.1"/>
    <property type="molecule type" value="Genomic_DNA"/>
</dbReference>
<comment type="caution">
    <text evidence="2">The sequence shown here is derived from an EMBL/GenBank/DDBJ whole genome shotgun (WGS) entry which is preliminary data.</text>
</comment>
<dbReference type="AlphaFoldDB" id="A0A9D1FGX2"/>
<proteinExistence type="predicted"/>
<reference evidence="2" key="2">
    <citation type="journal article" date="2021" name="PeerJ">
        <title>Extensive microbial diversity within the chicken gut microbiome revealed by metagenomics and culture.</title>
        <authorList>
            <person name="Gilroy R."/>
            <person name="Ravi A."/>
            <person name="Getino M."/>
            <person name="Pursley I."/>
            <person name="Horton D.L."/>
            <person name="Alikhan N.F."/>
            <person name="Baker D."/>
            <person name="Gharbi K."/>
            <person name="Hall N."/>
            <person name="Watson M."/>
            <person name="Adriaenssens E.M."/>
            <person name="Foster-Nyarko E."/>
            <person name="Jarju S."/>
            <person name="Secka A."/>
            <person name="Antonio M."/>
            <person name="Oren A."/>
            <person name="Chaudhuri R.R."/>
            <person name="La Ragione R."/>
            <person name="Hildebrand F."/>
            <person name="Pallen M.J."/>
        </authorList>
    </citation>
    <scope>NUCLEOTIDE SEQUENCE</scope>
    <source>
        <strain evidence="2">ChiGjej3B3-5194</strain>
    </source>
</reference>
<feature type="non-terminal residue" evidence="2">
    <location>
        <position position="53"/>
    </location>
</feature>
<evidence type="ECO:0000313" key="1">
    <source>
        <dbReference type="EMBL" id="HIS70363.1"/>
    </source>
</evidence>
<reference evidence="2" key="1">
    <citation type="submission" date="2020-10" db="EMBL/GenBank/DDBJ databases">
        <authorList>
            <person name="Gilroy R."/>
        </authorList>
    </citation>
    <scope>NUCLEOTIDE SEQUENCE</scope>
    <source>
        <strain evidence="2">ChiGjej3B3-5194</strain>
    </source>
</reference>
<dbReference type="Proteomes" id="UP000886742">
    <property type="component" value="Unassembled WGS sequence"/>
</dbReference>
<organism evidence="2 3">
    <name type="scientific">Candidatus Enterousia intestinigallinarum</name>
    <dbReference type="NCBI Taxonomy" id="2840790"/>
    <lineage>
        <taxon>Bacteria</taxon>
        <taxon>Pseudomonadati</taxon>
        <taxon>Pseudomonadota</taxon>
        <taxon>Alphaproteobacteria</taxon>
        <taxon>Candidatus Enterousia</taxon>
    </lineage>
</organism>
<accession>A0A9D1FGX2</accession>
<evidence type="ECO:0000313" key="3">
    <source>
        <dbReference type="Proteomes" id="UP000886742"/>
    </source>
</evidence>
<name>A0A9D1FGX2_9PROT</name>
<protein>
    <submittedName>
        <fullName evidence="2">Uncharacterized protein</fullName>
    </submittedName>
</protein>
<gene>
    <name evidence="1" type="ORF">IAD02_00005</name>
    <name evidence="2" type="ORF">IAD02_02400</name>
</gene>
<sequence>MSNHDITDVYDILTVGTETIPPKEIYYAKLGKLICAMHNEANVTLQQIQRATG</sequence>